<gene>
    <name evidence="21" type="ORF">DUI87_29501</name>
</gene>
<keyword evidence="10 19" id="KW-0472">Membrane</keyword>
<evidence type="ECO:0000256" key="3">
    <source>
        <dbReference type="ARBA" id="ARBA00008873"/>
    </source>
</evidence>
<accession>A0A3M0IZS5</accession>
<protein>
    <recommendedName>
        <fullName evidence="14">Probable proton-coupled zinc antiporter SLC30A3</fullName>
    </recommendedName>
    <alternativeName>
        <fullName evidence="16">Solute carrier family 30 member 3</fullName>
    </alternativeName>
    <alternativeName>
        <fullName evidence="15">Zinc transporter 3</fullName>
    </alternativeName>
</protein>
<evidence type="ECO:0000256" key="17">
    <source>
        <dbReference type="ARBA" id="ARBA00048349"/>
    </source>
</evidence>
<dbReference type="PANTHER" id="PTHR11562:SF30">
    <property type="entry name" value="PROTON-COUPLED ZINC ANTIPORTER SLC30A3-RELATED"/>
    <property type="match status" value="1"/>
</dbReference>
<dbReference type="GO" id="GO:0045202">
    <property type="term" value="C:synapse"/>
    <property type="evidence" value="ECO:0007669"/>
    <property type="project" value="UniProtKB-SubCell"/>
</dbReference>
<evidence type="ECO:0000256" key="11">
    <source>
        <dbReference type="ARBA" id="ARBA00023228"/>
    </source>
</evidence>
<keyword evidence="6 19" id="KW-0812">Transmembrane</keyword>
<dbReference type="Gene3D" id="1.20.1510.10">
    <property type="entry name" value="Cation efflux protein transmembrane domain"/>
    <property type="match status" value="1"/>
</dbReference>
<feature type="region of interest" description="Disordered" evidence="18">
    <location>
        <begin position="1"/>
        <end position="64"/>
    </location>
</feature>
<evidence type="ECO:0000256" key="4">
    <source>
        <dbReference type="ARBA" id="ARBA00022449"/>
    </source>
</evidence>
<dbReference type="OrthoDB" id="9944568at2759"/>
<evidence type="ECO:0000256" key="13">
    <source>
        <dbReference type="ARBA" id="ARBA00037129"/>
    </source>
</evidence>
<dbReference type="GO" id="GO:0005385">
    <property type="term" value="F:zinc ion transmembrane transporter activity"/>
    <property type="evidence" value="ECO:0007669"/>
    <property type="project" value="TreeGrafter"/>
</dbReference>
<dbReference type="GO" id="GO:0031902">
    <property type="term" value="C:late endosome membrane"/>
    <property type="evidence" value="ECO:0007669"/>
    <property type="project" value="UniProtKB-SubCell"/>
</dbReference>
<dbReference type="GO" id="GO:0005765">
    <property type="term" value="C:lysosomal membrane"/>
    <property type="evidence" value="ECO:0007669"/>
    <property type="project" value="UniProtKB-SubCell"/>
</dbReference>
<dbReference type="STRING" id="333673.A0A3M0IZS5"/>
<dbReference type="Proteomes" id="UP000269221">
    <property type="component" value="Unassembled WGS sequence"/>
</dbReference>
<comment type="function">
    <text evidence="13">Probable proton-coupled zinc ion antiporter mediating the import of zinc from cytoplasm into synaptic vesicles and participating to cellular zinc ion homeostasis in the brain.</text>
</comment>
<keyword evidence="8" id="KW-0813">Transport</keyword>
<evidence type="ECO:0000256" key="15">
    <source>
        <dbReference type="ARBA" id="ARBA00042040"/>
    </source>
</evidence>
<evidence type="ECO:0000256" key="9">
    <source>
        <dbReference type="ARBA" id="ARBA00022989"/>
    </source>
</evidence>
<feature type="transmembrane region" description="Helical" evidence="19">
    <location>
        <begin position="132"/>
        <end position="152"/>
    </location>
</feature>
<keyword evidence="7" id="KW-0862">Zinc</keyword>
<keyword evidence="22" id="KW-1185">Reference proteome</keyword>
<dbReference type="SUPFAM" id="SSF161111">
    <property type="entry name" value="Cation efflux protein transmembrane domain-like"/>
    <property type="match status" value="1"/>
</dbReference>
<proteinExistence type="inferred from homology"/>
<dbReference type="InterPro" id="IPR002524">
    <property type="entry name" value="Cation_efflux"/>
</dbReference>
<dbReference type="AlphaFoldDB" id="A0A3M0IZS5"/>
<feature type="domain" description="Cation efflux protein transmembrane" evidence="20">
    <location>
        <begin position="80"/>
        <end position="180"/>
    </location>
</feature>
<sequence length="180" mass="18836">MEPTTGTESSRLVSPRGGRADGSLRLKRPSRPFSTGGSAGSRSPLPLQPADPQPCAGQAPGPPAAEHRLRRLLPLHGRGGGYLAHSLAIMTDAAHLLTDVGGMSVSLFSLWVSNRPPTKTMTFGWHRSETLGALASVLSIWAVTAALVYLAAARIISNDYEIEARAMLATSACAVGVNLV</sequence>
<evidence type="ECO:0000256" key="12">
    <source>
        <dbReference type="ARBA" id="ARBA00034102"/>
    </source>
</evidence>
<dbReference type="Pfam" id="PF01545">
    <property type="entry name" value="Cation_efflux"/>
    <property type="match status" value="1"/>
</dbReference>
<dbReference type="GO" id="GO:0005886">
    <property type="term" value="C:plasma membrane"/>
    <property type="evidence" value="ECO:0007669"/>
    <property type="project" value="TreeGrafter"/>
</dbReference>
<dbReference type="PANTHER" id="PTHR11562">
    <property type="entry name" value="CATION EFFLUX PROTEIN/ ZINC TRANSPORTER"/>
    <property type="match status" value="1"/>
</dbReference>
<comment type="caution">
    <text evidence="21">The sequence shown here is derived from an EMBL/GenBank/DDBJ whole genome shotgun (WGS) entry which is preliminary data.</text>
</comment>
<evidence type="ECO:0000256" key="19">
    <source>
        <dbReference type="SAM" id="Phobius"/>
    </source>
</evidence>
<dbReference type="GO" id="GO:0043005">
    <property type="term" value="C:neuron projection"/>
    <property type="evidence" value="ECO:0007669"/>
    <property type="project" value="UniProtKB-KW"/>
</dbReference>
<name>A0A3M0IZS5_HIRRU</name>
<keyword evidence="11" id="KW-0458">Lysosome</keyword>
<comment type="catalytic activity">
    <reaction evidence="17">
        <text>Zn(2+)(in) + 2 H(+)(out) = Zn(2+)(out) + 2 H(+)(in)</text>
        <dbReference type="Rhea" id="RHEA:72627"/>
        <dbReference type="ChEBI" id="CHEBI:15378"/>
        <dbReference type="ChEBI" id="CHEBI:29105"/>
    </reaction>
</comment>
<evidence type="ECO:0000256" key="14">
    <source>
        <dbReference type="ARBA" id="ARBA00040652"/>
    </source>
</evidence>
<evidence type="ECO:0000313" key="21">
    <source>
        <dbReference type="EMBL" id="RMB94048.1"/>
    </source>
</evidence>
<evidence type="ECO:0000313" key="22">
    <source>
        <dbReference type="Proteomes" id="UP000269221"/>
    </source>
</evidence>
<dbReference type="InterPro" id="IPR027469">
    <property type="entry name" value="Cation_efflux_TMD_sf"/>
</dbReference>
<evidence type="ECO:0000256" key="5">
    <source>
        <dbReference type="ARBA" id="ARBA00022599"/>
    </source>
</evidence>
<dbReference type="GO" id="GO:0015297">
    <property type="term" value="F:antiporter activity"/>
    <property type="evidence" value="ECO:0007669"/>
    <property type="project" value="UniProtKB-KW"/>
</dbReference>
<keyword evidence="5" id="KW-0770">Synapse</keyword>
<keyword evidence="9 19" id="KW-1133">Transmembrane helix</keyword>
<keyword evidence="8" id="KW-0864">Zinc transport</keyword>
<evidence type="ECO:0000256" key="18">
    <source>
        <dbReference type="SAM" id="MobiDB-lite"/>
    </source>
</evidence>
<evidence type="ECO:0000256" key="6">
    <source>
        <dbReference type="ARBA" id="ARBA00022692"/>
    </source>
</evidence>
<dbReference type="EMBL" id="QRBI01000199">
    <property type="protein sequence ID" value="RMB94048.1"/>
    <property type="molecule type" value="Genomic_DNA"/>
</dbReference>
<feature type="compositionally biased region" description="Polar residues" evidence="18">
    <location>
        <begin position="1"/>
        <end position="12"/>
    </location>
</feature>
<dbReference type="NCBIfam" id="TIGR01297">
    <property type="entry name" value="CDF"/>
    <property type="match status" value="1"/>
</dbReference>
<dbReference type="GO" id="GO:0010043">
    <property type="term" value="P:response to zinc ion"/>
    <property type="evidence" value="ECO:0007669"/>
    <property type="project" value="TreeGrafter"/>
</dbReference>
<evidence type="ECO:0000256" key="7">
    <source>
        <dbReference type="ARBA" id="ARBA00022833"/>
    </source>
</evidence>
<evidence type="ECO:0000256" key="16">
    <source>
        <dbReference type="ARBA" id="ARBA00042216"/>
    </source>
</evidence>
<evidence type="ECO:0000256" key="2">
    <source>
        <dbReference type="ARBA" id="ARBA00004155"/>
    </source>
</evidence>
<keyword evidence="4" id="KW-0050">Antiport</keyword>
<evidence type="ECO:0000259" key="20">
    <source>
        <dbReference type="Pfam" id="PF01545"/>
    </source>
</evidence>
<keyword evidence="8" id="KW-0406">Ion transport</keyword>
<organism evidence="21 22">
    <name type="scientific">Hirundo rustica rustica</name>
    <dbReference type="NCBI Taxonomy" id="333673"/>
    <lineage>
        <taxon>Eukaryota</taxon>
        <taxon>Metazoa</taxon>
        <taxon>Chordata</taxon>
        <taxon>Craniata</taxon>
        <taxon>Vertebrata</taxon>
        <taxon>Euteleostomi</taxon>
        <taxon>Archelosauria</taxon>
        <taxon>Archosauria</taxon>
        <taxon>Dinosauria</taxon>
        <taxon>Saurischia</taxon>
        <taxon>Theropoda</taxon>
        <taxon>Coelurosauria</taxon>
        <taxon>Aves</taxon>
        <taxon>Neognathae</taxon>
        <taxon>Neoaves</taxon>
        <taxon>Telluraves</taxon>
        <taxon>Australaves</taxon>
        <taxon>Passeriformes</taxon>
        <taxon>Sylvioidea</taxon>
        <taxon>Hirundinidae</taxon>
        <taxon>Hirundo</taxon>
    </lineage>
</organism>
<dbReference type="InterPro" id="IPR050681">
    <property type="entry name" value="CDF/SLC30A"/>
</dbReference>
<dbReference type="InterPro" id="IPR058533">
    <property type="entry name" value="Cation_efflux_TM"/>
</dbReference>
<comment type="similarity">
    <text evidence="3">Belongs to the cation diffusion facilitator (CDF) transporter (TC 2.A.4) family. SLC30A subfamily.</text>
</comment>
<comment type="subcellular location">
    <subcellularLocation>
        <location evidence="1">Late endosome membrane</location>
        <topology evidence="1">Multi-pass membrane protein</topology>
    </subcellularLocation>
    <subcellularLocation>
        <location evidence="2">Lysosome membrane</location>
        <topology evidence="2">Multi-pass membrane protein</topology>
    </subcellularLocation>
    <subcellularLocation>
        <location evidence="12">Synapse</location>
        <location evidence="12">Synaptosome</location>
    </subcellularLocation>
</comment>
<evidence type="ECO:0000256" key="10">
    <source>
        <dbReference type="ARBA" id="ARBA00023136"/>
    </source>
</evidence>
<reference evidence="21 22" key="1">
    <citation type="submission" date="2018-07" db="EMBL/GenBank/DDBJ databases">
        <title>A high quality draft genome assembly of the barn swallow (H. rustica rustica).</title>
        <authorList>
            <person name="Formenti G."/>
            <person name="Chiara M."/>
            <person name="Poveda L."/>
            <person name="Francoijs K.-J."/>
            <person name="Bonisoli-Alquati A."/>
            <person name="Canova L."/>
            <person name="Gianfranceschi L."/>
            <person name="Horner D.S."/>
            <person name="Saino N."/>
        </authorList>
    </citation>
    <scope>NUCLEOTIDE SEQUENCE [LARGE SCALE GENOMIC DNA]</scope>
    <source>
        <strain evidence="21">Chelidonia</strain>
        <tissue evidence="21">Blood</tissue>
    </source>
</reference>
<evidence type="ECO:0000256" key="8">
    <source>
        <dbReference type="ARBA" id="ARBA00022906"/>
    </source>
</evidence>
<keyword evidence="5" id="KW-0771">Synaptosome</keyword>
<evidence type="ECO:0000256" key="1">
    <source>
        <dbReference type="ARBA" id="ARBA00004107"/>
    </source>
</evidence>